<dbReference type="UCSC" id="C39E9.12.1">
    <property type="organism name" value="c. elegans"/>
</dbReference>
<dbReference type="InterPro" id="IPR036361">
    <property type="entry name" value="SAP_dom_sf"/>
</dbReference>
<name>Q18546_CAEEL</name>
<dbReference type="AlphaFoldDB" id="Q18546"/>
<evidence type="ECO:0000313" key="4">
    <source>
        <dbReference type="Proteomes" id="UP000001940"/>
    </source>
</evidence>
<dbReference type="PaxDb" id="6239-C39E9.12"/>
<dbReference type="STRING" id="6239.C39E9.12.1"/>
<dbReference type="FunCoup" id="Q18546">
    <property type="interactions" value="1221"/>
</dbReference>
<dbReference type="SMART" id="SM00513">
    <property type="entry name" value="SAP"/>
    <property type="match status" value="1"/>
</dbReference>
<feature type="region of interest" description="Disordered" evidence="1">
    <location>
        <begin position="142"/>
        <end position="177"/>
    </location>
</feature>
<dbReference type="PIR" id="T19855">
    <property type="entry name" value="T19855"/>
</dbReference>
<dbReference type="Bgee" id="WBGene00008035">
    <property type="expression patterns" value="Expressed in germ line (C elegans) and 4 other cell types or tissues"/>
</dbReference>
<keyword evidence="6" id="KW-1267">Proteomics identification</keyword>
<feature type="compositionally biased region" description="Acidic residues" evidence="1">
    <location>
        <begin position="63"/>
        <end position="72"/>
    </location>
</feature>
<dbReference type="eggNOG" id="ENOG502SFV3">
    <property type="taxonomic scope" value="Eukaryota"/>
</dbReference>
<dbReference type="KEGG" id="cel:CELE_C39E9.12"/>
<accession>Q18546</accession>
<dbReference type="Pfam" id="PF02037">
    <property type="entry name" value="SAP"/>
    <property type="match status" value="1"/>
</dbReference>
<evidence type="ECO:0000259" key="2">
    <source>
        <dbReference type="PROSITE" id="PS50800"/>
    </source>
</evidence>
<dbReference type="AGR" id="WB:WBGene00008035"/>
<protein>
    <submittedName>
        <fullName evidence="3">SAP domain-containing protein</fullName>
    </submittedName>
</protein>
<dbReference type="HOGENOM" id="CLU_673060_0_0_1"/>
<keyword evidence="4" id="KW-1185">Reference proteome</keyword>
<dbReference type="PeptideAtlas" id="Q18546"/>
<dbReference type="OMA" id="INDEEPM"/>
<evidence type="ECO:0000313" key="5">
    <source>
        <dbReference type="WormBase" id="C39E9.12"/>
    </source>
</evidence>
<dbReference type="OrthoDB" id="5810714at2759"/>
<dbReference type="EMBL" id="BX284604">
    <property type="protein sequence ID" value="CAA94338.2"/>
    <property type="molecule type" value="Genomic_DNA"/>
</dbReference>
<gene>
    <name evidence="3 5" type="ORF">C39E9.12</name>
    <name evidence="3" type="ORF">CELE_C39E9.12</name>
</gene>
<dbReference type="RefSeq" id="NP_502516.2">
    <property type="nucleotide sequence ID" value="NM_070115.10"/>
</dbReference>
<evidence type="ECO:0000256" key="1">
    <source>
        <dbReference type="SAM" id="MobiDB-lite"/>
    </source>
</evidence>
<sequence length="409" mass="45915">MSAKNKELAEEDVLNMTCDKLRKELKKKRASTAGKKSELQSRLLEFLAGQNNAGNGEAIREEPEAEAMDTDEAPANRTFTVEEEEETENTTGRFVHENTPTNAVAVVLDDDLRNRLCGSLGIDLQSFEVKSRPRVHRLSTRLSLRASSSTPQTSERPGMPIENRGITPVRQRAPSSGRDRFAMIHAREMEKEETLGERQERLKKRHEFMTGDVPEAIRRLATPKSVPRRDPVDRSTTRSAARNWQVQDPEKMSFQFGDKSADDFPALVSSRAGCSSSSAATTSTKKTKSVARSHVDVKKLTKSQIPKPCRLTSRKIIPATVPEDDTFTEYISTPKGTTPTRVPRRAGYTPHSTRKVFVDTTQLTDREFTLALEEGLIPGRAATNLEKQQVENKKRRDDIIALKRKMNIK</sequence>
<dbReference type="InParanoid" id="Q18546"/>
<feature type="region of interest" description="Disordered" evidence="1">
    <location>
        <begin position="53"/>
        <end position="91"/>
    </location>
</feature>
<dbReference type="GeneID" id="178258"/>
<dbReference type="Gene3D" id="1.10.720.30">
    <property type="entry name" value="SAP domain"/>
    <property type="match status" value="1"/>
</dbReference>
<reference evidence="3 4" key="1">
    <citation type="journal article" date="1998" name="Science">
        <title>Genome sequence of the nematode C. elegans: a platform for investigating biology.</title>
        <authorList>
            <consortium name="The C. elegans sequencing consortium"/>
            <person name="Sulson J.E."/>
            <person name="Waterston R."/>
        </authorList>
    </citation>
    <scope>NUCLEOTIDE SEQUENCE [LARGE SCALE GENOMIC DNA]</scope>
    <source>
        <strain evidence="3 4">Bristol N2</strain>
    </source>
</reference>
<dbReference type="Proteomes" id="UP000001940">
    <property type="component" value="Chromosome IV"/>
</dbReference>
<proteinExistence type="evidence at protein level"/>
<dbReference type="SUPFAM" id="SSF68906">
    <property type="entry name" value="SAP domain"/>
    <property type="match status" value="1"/>
</dbReference>
<dbReference type="WormBase" id="C39E9.12">
    <property type="protein sequence ID" value="CE39690"/>
    <property type="gene ID" value="WBGene00008035"/>
</dbReference>
<dbReference type="PROSITE" id="PS50800">
    <property type="entry name" value="SAP"/>
    <property type="match status" value="1"/>
</dbReference>
<evidence type="ECO:0000313" key="3">
    <source>
        <dbReference type="EMBL" id="CAA94338.2"/>
    </source>
</evidence>
<dbReference type="InterPro" id="IPR003034">
    <property type="entry name" value="SAP_dom"/>
</dbReference>
<dbReference type="CTD" id="178258"/>
<organism evidence="3 4">
    <name type="scientific">Caenorhabditis elegans</name>
    <dbReference type="NCBI Taxonomy" id="6239"/>
    <lineage>
        <taxon>Eukaryota</taxon>
        <taxon>Metazoa</taxon>
        <taxon>Ecdysozoa</taxon>
        <taxon>Nematoda</taxon>
        <taxon>Chromadorea</taxon>
        <taxon>Rhabditida</taxon>
        <taxon>Rhabditina</taxon>
        <taxon>Rhabditomorpha</taxon>
        <taxon>Rhabditoidea</taxon>
        <taxon>Rhabditidae</taxon>
        <taxon>Peloderinae</taxon>
        <taxon>Caenorhabditis</taxon>
    </lineage>
</organism>
<feature type="domain" description="SAP" evidence="2">
    <location>
        <begin position="13"/>
        <end position="47"/>
    </location>
</feature>
<evidence type="ECO:0007829" key="6">
    <source>
        <dbReference type="PeptideAtlas" id="Q18546"/>
    </source>
</evidence>